<sequence length="630" mass="72275">MQFRQDINGLRAIAVIAVVLFHFNPDWMPGGFAGVDVFFVISGFLMTRIIFRGLEKDNFSLSKFYIARANRIIPALATLCLVLLLFGWFYLTPLDYKALGKHTGSSIGFFSNITYWKESGYFDTASHEKWLLHTWSLSAEWQFYIIYPLILVAMKRFMSLKVIKSSILVGAVIGYAFCVFSTHTWPDASYYLLSTRAWEMMIGGVAYLYPLNTSENGKKALEWSGLSLIISSFMFISKDDLWPGHLSIIPVLGVFLLIQAKRNDSLLTGNIIFRHLGKWSYSIYLWHWPFVVAIYYFSLSEHFIYLGISLSVLLGFLSSKYIERAKLKHDFVRVIEYFNCKPILLVFSVALLSVIISSNDGFIQRTPHEYQDLVSNSTPSPLRKKCHIGEYRSPSKSCEYFEENVSWATFGDSHTVEIAYALAEKLRPRKVGLKHFSFSGCRPSYKEPDDFSKCSKWYNETIEYIMNNDRLQNIVFNHRFTTSIFGGDATHYPKDIMNDVSIDSSIIINKLDELILLLASKKDNVYVFYPIPELPRSITQLVGDKLRNGGDLNDVIGTNLNWYKNRNKHIINHFNNAKFPENVHFIKPEDAFCDKENCYAVKDGVPLYFDDNHPSVLGASKLVELINTSN</sequence>
<keyword evidence="4" id="KW-0808">Transferase</keyword>
<evidence type="ECO:0000259" key="3">
    <source>
        <dbReference type="Pfam" id="PF19040"/>
    </source>
</evidence>
<keyword evidence="1" id="KW-0472">Membrane</keyword>
<feature type="domain" description="Acyltransferase 3" evidence="2">
    <location>
        <begin position="6"/>
        <end position="316"/>
    </location>
</feature>
<feature type="transmembrane region" description="Helical" evidence="1">
    <location>
        <begin position="162"/>
        <end position="182"/>
    </location>
</feature>
<feature type="transmembrane region" description="Helical" evidence="1">
    <location>
        <begin position="242"/>
        <end position="258"/>
    </location>
</feature>
<dbReference type="EMBL" id="JAKRRX010000055">
    <property type="protein sequence ID" value="MCW8334390.1"/>
    <property type="molecule type" value="Genomic_DNA"/>
</dbReference>
<keyword evidence="1" id="KW-1133">Transmembrane helix</keyword>
<dbReference type="AlphaFoldDB" id="A0A9X3HRT8"/>
<evidence type="ECO:0000313" key="5">
    <source>
        <dbReference type="Proteomes" id="UP001155586"/>
    </source>
</evidence>
<feature type="transmembrane region" description="Helical" evidence="1">
    <location>
        <begin position="130"/>
        <end position="150"/>
    </location>
</feature>
<dbReference type="InterPro" id="IPR002656">
    <property type="entry name" value="Acyl_transf_3_dom"/>
</dbReference>
<feature type="transmembrane region" description="Helical" evidence="1">
    <location>
        <begin position="334"/>
        <end position="356"/>
    </location>
</feature>
<evidence type="ECO:0000259" key="2">
    <source>
        <dbReference type="Pfam" id="PF01757"/>
    </source>
</evidence>
<dbReference type="Proteomes" id="UP001155586">
    <property type="component" value="Unassembled WGS sequence"/>
</dbReference>
<dbReference type="GO" id="GO:0016747">
    <property type="term" value="F:acyltransferase activity, transferring groups other than amino-acyl groups"/>
    <property type="evidence" value="ECO:0007669"/>
    <property type="project" value="InterPro"/>
</dbReference>
<dbReference type="InterPro" id="IPR043968">
    <property type="entry name" value="SGNH"/>
</dbReference>
<dbReference type="PANTHER" id="PTHR23028">
    <property type="entry name" value="ACETYLTRANSFERASE"/>
    <property type="match status" value="1"/>
</dbReference>
<name>A0A9X3HRT8_9VIBR</name>
<dbReference type="Pfam" id="PF19040">
    <property type="entry name" value="SGNH"/>
    <property type="match status" value="1"/>
</dbReference>
<dbReference type="InterPro" id="IPR050879">
    <property type="entry name" value="Acyltransferase_3"/>
</dbReference>
<dbReference type="GO" id="GO:0009103">
    <property type="term" value="P:lipopolysaccharide biosynthetic process"/>
    <property type="evidence" value="ECO:0007669"/>
    <property type="project" value="TreeGrafter"/>
</dbReference>
<feature type="transmembrane region" description="Helical" evidence="1">
    <location>
        <begin position="7"/>
        <end position="24"/>
    </location>
</feature>
<organism evidence="4 5">
    <name type="scientific">Vibrio paucivorans</name>
    <dbReference type="NCBI Taxonomy" id="2829489"/>
    <lineage>
        <taxon>Bacteria</taxon>
        <taxon>Pseudomonadati</taxon>
        <taxon>Pseudomonadota</taxon>
        <taxon>Gammaproteobacteria</taxon>
        <taxon>Vibrionales</taxon>
        <taxon>Vibrionaceae</taxon>
        <taxon>Vibrio</taxon>
    </lineage>
</organism>
<feature type="transmembrane region" description="Helical" evidence="1">
    <location>
        <begin position="279"/>
        <end position="297"/>
    </location>
</feature>
<feature type="domain" description="SGNH" evidence="3">
    <location>
        <begin position="386"/>
        <end position="626"/>
    </location>
</feature>
<proteinExistence type="predicted"/>
<evidence type="ECO:0000313" key="4">
    <source>
        <dbReference type="EMBL" id="MCW8334390.1"/>
    </source>
</evidence>
<dbReference type="RefSeq" id="WP_265687764.1">
    <property type="nucleotide sequence ID" value="NZ_JAKRRX010000055.1"/>
</dbReference>
<dbReference type="Pfam" id="PF01757">
    <property type="entry name" value="Acyl_transf_3"/>
    <property type="match status" value="1"/>
</dbReference>
<keyword evidence="4" id="KW-0012">Acyltransferase</keyword>
<feature type="transmembrane region" description="Helical" evidence="1">
    <location>
        <begin position="30"/>
        <end position="51"/>
    </location>
</feature>
<feature type="transmembrane region" description="Helical" evidence="1">
    <location>
        <begin position="72"/>
        <end position="91"/>
    </location>
</feature>
<evidence type="ECO:0000256" key="1">
    <source>
        <dbReference type="SAM" id="Phobius"/>
    </source>
</evidence>
<reference evidence="4" key="1">
    <citation type="submission" date="2022-02" db="EMBL/GenBank/DDBJ databases">
        <title>Vibrio sp. nov., a new bacterium isolated from Bohai sea, China.</title>
        <authorList>
            <person name="Yuan Y."/>
        </authorList>
    </citation>
    <scope>NUCLEOTIDE SEQUENCE</scope>
    <source>
        <strain evidence="4">DBSS07</strain>
    </source>
</reference>
<keyword evidence="5" id="KW-1185">Reference proteome</keyword>
<gene>
    <name evidence="4" type="ORF">MD483_11210</name>
</gene>
<dbReference type="PANTHER" id="PTHR23028:SF53">
    <property type="entry name" value="ACYL_TRANSF_3 DOMAIN-CONTAINING PROTEIN"/>
    <property type="match status" value="1"/>
</dbReference>
<dbReference type="GO" id="GO:0016020">
    <property type="term" value="C:membrane"/>
    <property type="evidence" value="ECO:0007669"/>
    <property type="project" value="TreeGrafter"/>
</dbReference>
<feature type="transmembrane region" description="Helical" evidence="1">
    <location>
        <begin position="303"/>
        <end position="322"/>
    </location>
</feature>
<comment type="caution">
    <text evidence="4">The sequence shown here is derived from an EMBL/GenBank/DDBJ whole genome shotgun (WGS) entry which is preliminary data.</text>
</comment>
<keyword evidence="1" id="KW-0812">Transmembrane</keyword>
<accession>A0A9X3HRT8</accession>
<protein>
    <submittedName>
        <fullName evidence="4">Acyltransferase</fullName>
    </submittedName>
</protein>